<evidence type="ECO:0000313" key="1">
    <source>
        <dbReference type="EMBL" id="MCS0588909.1"/>
    </source>
</evidence>
<reference evidence="1 2" key="1">
    <citation type="submission" date="2022-08" db="EMBL/GenBank/DDBJ databases">
        <title>Reclassification of Massilia species as members of the genera Telluria, Duganella, Pseudoduganella, Mokoshia gen. nov. and Zemynaea gen. nov. using orthogonal and non-orthogonal genome-based approaches.</title>
        <authorList>
            <person name="Bowman J.P."/>
        </authorList>
    </citation>
    <scope>NUCLEOTIDE SEQUENCE [LARGE SCALE GENOMIC DNA]</scope>
    <source>
        <strain evidence="1 2">LMG 28164</strain>
    </source>
</reference>
<gene>
    <name evidence="1" type="ORF">NX782_06795</name>
</gene>
<name>A0ABT2A405_9BURK</name>
<keyword evidence="2" id="KW-1185">Reference proteome</keyword>
<comment type="caution">
    <text evidence="1">The sequence shown here is derived from an EMBL/GenBank/DDBJ whole genome shotgun (WGS) entry which is preliminary data.</text>
</comment>
<sequence length="33" mass="3683">MRQRQEVQGLPRQAGVICRIAANRKAPRGGAFF</sequence>
<organism evidence="1 2">
    <name type="scientific">Massilia norwichensis</name>
    <dbReference type="NCBI Taxonomy" id="1442366"/>
    <lineage>
        <taxon>Bacteria</taxon>
        <taxon>Pseudomonadati</taxon>
        <taxon>Pseudomonadota</taxon>
        <taxon>Betaproteobacteria</taxon>
        <taxon>Burkholderiales</taxon>
        <taxon>Oxalobacteraceae</taxon>
        <taxon>Telluria group</taxon>
        <taxon>Massilia</taxon>
    </lineage>
</organism>
<dbReference type="Proteomes" id="UP001205560">
    <property type="component" value="Unassembled WGS sequence"/>
</dbReference>
<dbReference type="EMBL" id="JANUGX010000006">
    <property type="protein sequence ID" value="MCS0588909.1"/>
    <property type="molecule type" value="Genomic_DNA"/>
</dbReference>
<evidence type="ECO:0000313" key="2">
    <source>
        <dbReference type="Proteomes" id="UP001205560"/>
    </source>
</evidence>
<proteinExistence type="predicted"/>
<accession>A0ABT2A405</accession>
<feature type="non-terminal residue" evidence="1">
    <location>
        <position position="33"/>
    </location>
</feature>
<protein>
    <submittedName>
        <fullName evidence="1">Uncharacterized protein</fullName>
    </submittedName>
</protein>